<keyword evidence="1" id="KW-1133">Transmembrane helix</keyword>
<evidence type="ECO:0000256" key="1">
    <source>
        <dbReference type="SAM" id="Phobius"/>
    </source>
</evidence>
<organism evidence="2 3">
    <name type="scientific">Saccharothrix variisporea</name>
    <dbReference type="NCBI Taxonomy" id="543527"/>
    <lineage>
        <taxon>Bacteria</taxon>
        <taxon>Bacillati</taxon>
        <taxon>Actinomycetota</taxon>
        <taxon>Actinomycetes</taxon>
        <taxon>Pseudonocardiales</taxon>
        <taxon>Pseudonocardiaceae</taxon>
        <taxon>Saccharothrix</taxon>
    </lineage>
</organism>
<feature type="transmembrane region" description="Helical" evidence="1">
    <location>
        <begin position="182"/>
        <end position="206"/>
    </location>
</feature>
<keyword evidence="1" id="KW-0472">Membrane</keyword>
<evidence type="ECO:0000313" key="2">
    <source>
        <dbReference type="EMBL" id="RKT72584.1"/>
    </source>
</evidence>
<dbReference type="InterPro" id="IPR005625">
    <property type="entry name" value="PepSY-ass_TM"/>
</dbReference>
<protein>
    <submittedName>
        <fullName evidence="2">Putative iron-regulated membrane protein</fullName>
    </submittedName>
</protein>
<evidence type="ECO:0000313" key="3">
    <source>
        <dbReference type="Proteomes" id="UP000272729"/>
    </source>
</evidence>
<feature type="transmembrane region" description="Helical" evidence="1">
    <location>
        <begin position="12"/>
        <end position="36"/>
    </location>
</feature>
<accession>A0A495XII8</accession>
<dbReference type="PANTHER" id="PTHR34219">
    <property type="entry name" value="IRON-REGULATED INNER MEMBRANE PROTEIN-RELATED"/>
    <property type="match status" value="1"/>
</dbReference>
<dbReference type="PANTHER" id="PTHR34219:SF1">
    <property type="entry name" value="PEPSY DOMAIN-CONTAINING PROTEIN"/>
    <property type="match status" value="1"/>
</dbReference>
<dbReference type="Proteomes" id="UP000272729">
    <property type="component" value="Unassembled WGS sequence"/>
</dbReference>
<dbReference type="Pfam" id="PF03929">
    <property type="entry name" value="PepSY_TM"/>
    <property type="match status" value="1"/>
</dbReference>
<feature type="transmembrane region" description="Helical" evidence="1">
    <location>
        <begin position="383"/>
        <end position="410"/>
    </location>
</feature>
<feature type="transmembrane region" description="Helical" evidence="1">
    <location>
        <begin position="149"/>
        <end position="170"/>
    </location>
</feature>
<feature type="transmembrane region" description="Helical" evidence="1">
    <location>
        <begin position="337"/>
        <end position="358"/>
    </location>
</feature>
<name>A0A495XII8_9PSEU</name>
<dbReference type="RefSeq" id="WP_121225737.1">
    <property type="nucleotide sequence ID" value="NZ_JBIUBA010000021.1"/>
</dbReference>
<keyword evidence="1" id="KW-0812">Transmembrane</keyword>
<gene>
    <name evidence="2" type="ORF">DFJ66_5900</name>
</gene>
<proteinExistence type="predicted"/>
<dbReference type="EMBL" id="RBXR01000001">
    <property type="protein sequence ID" value="RKT72584.1"/>
    <property type="molecule type" value="Genomic_DNA"/>
</dbReference>
<keyword evidence="3" id="KW-1185">Reference proteome</keyword>
<dbReference type="AlphaFoldDB" id="A0A495XII8"/>
<dbReference type="OrthoDB" id="9791166at2"/>
<reference evidence="2 3" key="1">
    <citation type="submission" date="2018-10" db="EMBL/GenBank/DDBJ databases">
        <title>Sequencing the genomes of 1000 actinobacteria strains.</title>
        <authorList>
            <person name="Klenk H.-P."/>
        </authorList>
    </citation>
    <scope>NUCLEOTIDE SEQUENCE [LARGE SCALE GENOMIC DNA]</scope>
    <source>
        <strain evidence="2 3">DSM 43911</strain>
    </source>
</reference>
<comment type="caution">
    <text evidence="2">The sequence shown here is derived from an EMBL/GenBank/DDBJ whole genome shotgun (WGS) entry which is preliminary data.</text>
</comment>
<sequence length="429" mass="45787">MIKSWRGLVLRFHFYAGVLVGPFVLIAALTGVLYAATPQLESWLYADELSVPASEQTVPLSRQVEAAVDTQPSATLVAVRPAPEPGMTTRVLFSSPDLGESEKLAVFVDPATGAVVGDLVTYGSSGVLPLRATLDGLHRDLLLGEVGRLYSELAASWLWVVALGGLVLWLTRRRSVTPKPALRRHAVVGLWVLVGALFLSATGLTWSKYAGENVADLRKAFGWTTPALKLSGSGDHSGHGSATPTAGTPSEVDAVLAHARAAGIDARAVEVTWPAGGGAWKVAEVERGWPTQVDSVAVHGGVIVDQVRFADYPLMAKLTRWGIDAHMGVLFGWVNQVLLLALGGGLVALVVLGYRMWWRRRPTRGFGRPVPRGQWRKVPPAQVVGVLVVAAAVGWFVPLFGLTLLGFLVVDALLGTRRTGEPKPVEHAV</sequence>